<organism evidence="2 3">
    <name type="scientific">Litorisediminicola beolgyonensis</name>
    <dbReference type="NCBI Taxonomy" id="1173614"/>
    <lineage>
        <taxon>Bacteria</taxon>
        <taxon>Pseudomonadati</taxon>
        <taxon>Pseudomonadota</taxon>
        <taxon>Alphaproteobacteria</taxon>
        <taxon>Rhodobacterales</taxon>
        <taxon>Paracoccaceae</taxon>
        <taxon>Litorisediminicola</taxon>
    </lineage>
</organism>
<keyword evidence="3" id="KW-1185">Reference proteome</keyword>
<dbReference type="EC" id="1.13.11.79" evidence="2"/>
<dbReference type="GO" id="GO:0102919">
    <property type="term" value="F:5,6-dimethylbenzimidazole synthase activity"/>
    <property type="evidence" value="ECO:0007669"/>
    <property type="project" value="UniProtKB-EC"/>
</dbReference>
<sequence length="206" mass="23294">MTDLAEAFERLVRIRRDVRRFRPDPLPEGCLDRLLAIAHHAPSVGLSQPWRFVRVGDPERRRALAEHVDACNAEAAQAYSGERRARYERLQLHGLHDAPVVLGVYCDETTPQGRGLGAASMPEMRRYSCVTAVHTLWLAARAKGIGLGWVSILTPDVVDRLLDVPAGWHGLGLLCLGYPQEAFDRPELELRGWERRSDWRSTLIER</sequence>
<dbReference type="InterPro" id="IPR050627">
    <property type="entry name" value="Nitroreductase/BluB"/>
</dbReference>
<accession>A0ABW3ZLM1</accession>
<protein>
    <submittedName>
        <fullName evidence="2">5,6-dimethylbenzimidazole synthase</fullName>
        <ecNumber evidence="2">1.13.11.79</ecNumber>
    </submittedName>
</protein>
<proteinExistence type="predicted"/>
<keyword evidence="2" id="KW-0560">Oxidoreductase</keyword>
<name>A0ABW3ZLM1_9RHOB</name>
<dbReference type="Pfam" id="PF00881">
    <property type="entry name" value="Nitroreductase"/>
    <property type="match status" value="1"/>
</dbReference>
<dbReference type="Gene3D" id="3.40.109.10">
    <property type="entry name" value="NADH Oxidase"/>
    <property type="match status" value="1"/>
</dbReference>
<dbReference type="Proteomes" id="UP001597135">
    <property type="component" value="Unassembled WGS sequence"/>
</dbReference>
<dbReference type="InterPro" id="IPR012825">
    <property type="entry name" value="BluB"/>
</dbReference>
<reference evidence="3" key="1">
    <citation type="journal article" date="2019" name="Int. J. Syst. Evol. Microbiol.">
        <title>The Global Catalogue of Microorganisms (GCM) 10K type strain sequencing project: providing services to taxonomists for standard genome sequencing and annotation.</title>
        <authorList>
            <consortium name="The Broad Institute Genomics Platform"/>
            <consortium name="The Broad Institute Genome Sequencing Center for Infectious Disease"/>
            <person name="Wu L."/>
            <person name="Ma J."/>
        </authorList>
    </citation>
    <scope>NUCLEOTIDE SEQUENCE [LARGE SCALE GENOMIC DNA]</scope>
    <source>
        <strain evidence="3">CCUG 62953</strain>
    </source>
</reference>
<dbReference type="PANTHER" id="PTHR23026:SF123">
    <property type="entry name" value="NAD(P)H NITROREDUCTASE RV3131-RELATED"/>
    <property type="match status" value="1"/>
</dbReference>
<dbReference type="PANTHER" id="PTHR23026">
    <property type="entry name" value="NADPH NITROREDUCTASE"/>
    <property type="match status" value="1"/>
</dbReference>
<dbReference type="EMBL" id="JBHTMU010000034">
    <property type="protein sequence ID" value="MFD1343959.1"/>
    <property type="molecule type" value="Genomic_DNA"/>
</dbReference>
<comment type="caution">
    <text evidence="2">The sequence shown here is derived from an EMBL/GenBank/DDBJ whole genome shotgun (WGS) entry which is preliminary data.</text>
</comment>
<gene>
    <name evidence="2" type="primary">bluB</name>
    <name evidence="2" type="ORF">ACFQ4E_16135</name>
</gene>
<dbReference type="InterPro" id="IPR000415">
    <property type="entry name" value="Nitroreductase-like"/>
</dbReference>
<dbReference type="NCBIfam" id="TIGR02476">
    <property type="entry name" value="BluB"/>
    <property type="match status" value="1"/>
</dbReference>
<evidence type="ECO:0000313" key="3">
    <source>
        <dbReference type="Proteomes" id="UP001597135"/>
    </source>
</evidence>
<dbReference type="SUPFAM" id="SSF55469">
    <property type="entry name" value="FMN-dependent nitroreductase-like"/>
    <property type="match status" value="1"/>
</dbReference>
<dbReference type="InterPro" id="IPR029479">
    <property type="entry name" value="Nitroreductase"/>
</dbReference>
<evidence type="ECO:0000313" key="2">
    <source>
        <dbReference type="EMBL" id="MFD1343959.1"/>
    </source>
</evidence>
<evidence type="ECO:0000259" key="1">
    <source>
        <dbReference type="Pfam" id="PF00881"/>
    </source>
</evidence>
<feature type="domain" description="Nitroreductase" evidence="1">
    <location>
        <begin position="13"/>
        <end position="178"/>
    </location>
</feature>
<dbReference type="RefSeq" id="WP_386805352.1">
    <property type="nucleotide sequence ID" value="NZ_JBHTMU010000034.1"/>
</dbReference>